<dbReference type="InterPro" id="IPR001296">
    <property type="entry name" value="Glyco_trans_1"/>
</dbReference>
<keyword evidence="5" id="KW-1185">Reference proteome</keyword>
<evidence type="ECO:0000259" key="3">
    <source>
        <dbReference type="Pfam" id="PF13439"/>
    </source>
</evidence>
<dbReference type="PANTHER" id="PTHR45947">
    <property type="entry name" value="SULFOQUINOVOSYL TRANSFERASE SQD2"/>
    <property type="match status" value="1"/>
</dbReference>
<keyword evidence="1" id="KW-0472">Membrane</keyword>
<sequence>MKKILLISNMYPSESEPSLGAFVKNITSSLANVHSVELNVIDYKTTSKIKKILSYCSFYFSIIKTLMRKKFDFIYLHFASHSSLPVILLTMLGMKFNIVTHVHGGDIKYLEGRNRIFFSIKKVVVKKILQISTKIIVPSKHYAEYLQEHYGSFDNIVIYPSGGVNIDVFKELAILKKKDVIGYAGRLVKSKNVSLLIQSLKKFPFLKLEIVGEGEELANLKKLVEELNLSNQVSFLKGKSQKDLSEWFNQINCLVYPSSSESLGLVPIEAMACGTHVILSEIPAFLDLREVGFTFNSSRVADVTSLEHSIQKLYDSSEDELNLSITHNKQLVNSIYSHKMVDKVLKDVFK</sequence>
<evidence type="ECO:0000259" key="2">
    <source>
        <dbReference type="Pfam" id="PF00534"/>
    </source>
</evidence>
<accession>A0ABQ6DV86</accession>
<dbReference type="SUPFAM" id="SSF53756">
    <property type="entry name" value="UDP-Glycosyltransferase/glycogen phosphorylase"/>
    <property type="match status" value="1"/>
</dbReference>
<evidence type="ECO:0000256" key="1">
    <source>
        <dbReference type="SAM" id="Phobius"/>
    </source>
</evidence>
<dbReference type="Pfam" id="PF13439">
    <property type="entry name" value="Glyco_transf_4"/>
    <property type="match status" value="1"/>
</dbReference>
<feature type="domain" description="Glycosyltransferase subfamily 4-like N-terminal" evidence="3">
    <location>
        <begin position="44"/>
        <end position="161"/>
    </location>
</feature>
<keyword evidence="1" id="KW-1133">Transmembrane helix</keyword>
<keyword evidence="1" id="KW-0812">Transmembrane</keyword>
<dbReference type="Proteomes" id="UP001157353">
    <property type="component" value="Unassembled WGS sequence"/>
</dbReference>
<name>A0ABQ6DV86_9GAMM</name>
<feature type="transmembrane region" description="Helical" evidence="1">
    <location>
        <begin position="73"/>
        <end position="94"/>
    </location>
</feature>
<proteinExistence type="predicted"/>
<evidence type="ECO:0000313" key="4">
    <source>
        <dbReference type="EMBL" id="GLS89027.1"/>
    </source>
</evidence>
<comment type="caution">
    <text evidence="4">The sequence shown here is derived from an EMBL/GenBank/DDBJ whole genome shotgun (WGS) entry which is preliminary data.</text>
</comment>
<evidence type="ECO:0000313" key="5">
    <source>
        <dbReference type="Proteomes" id="UP001157353"/>
    </source>
</evidence>
<organism evidence="4 5">
    <name type="scientific">Psychromonas marina</name>
    <dbReference type="NCBI Taxonomy" id="88364"/>
    <lineage>
        <taxon>Bacteria</taxon>
        <taxon>Pseudomonadati</taxon>
        <taxon>Pseudomonadota</taxon>
        <taxon>Gammaproteobacteria</taxon>
        <taxon>Alteromonadales</taxon>
        <taxon>Psychromonadaceae</taxon>
        <taxon>Psychromonas</taxon>
    </lineage>
</organism>
<dbReference type="RefSeq" id="WP_284202149.1">
    <property type="nucleotide sequence ID" value="NZ_BSPQ01000001.1"/>
</dbReference>
<dbReference type="Pfam" id="PF00534">
    <property type="entry name" value="Glycos_transf_1"/>
    <property type="match status" value="1"/>
</dbReference>
<protein>
    <submittedName>
        <fullName evidence="4">LPS biosynthesis protein RfbU</fullName>
    </submittedName>
</protein>
<dbReference type="CDD" id="cd03801">
    <property type="entry name" value="GT4_PimA-like"/>
    <property type="match status" value="1"/>
</dbReference>
<dbReference type="InterPro" id="IPR028098">
    <property type="entry name" value="Glyco_trans_4-like_N"/>
</dbReference>
<reference evidence="5" key="1">
    <citation type="journal article" date="2019" name="Int. J. Syst. Evol. Microbiol.">
        <title>The Global Catalogue of Microorganisms (GCM) 10K type strain sequencing project: providing services to taxonomists for standard genome sequencing and annotation.</title>
        <authorList>
            <consortium name="The Broad Institute Genomics Platform"/>
            <consortium name="The Broad Institute Genome Sequencing Center for Infectious Disease"/>
            <person name="Wu L."/>
            <person name="Ma J."/>
        </authorList>
    </citation>
    <scope>NUCLEOTIDE SEQUENCE [LARGE SCALE GENOMIC DNA]</scope>
    <source>
        <strain evidence="5">NBRC 103166</strain>
    </source>
</reference>
<dbReference type="Gene3D" id="3.40.50.2000">
    <property type="entry name" value="Glycogen Phosphorylase B"/>
    <property type="match status" value="2"/>
</dbReference>
<feature type="domain" description="Glycosyl transferase family 1" evidence="2">
    <location>
        <begin position="169"/>
        <end position="323"/>
    </location>
</feature>
<gene>
    <name evidence="4" type="ORF">GCM10007916_00940</name>
</gene>
<dbReference type="PANTHER" id="PTHR45947:SF3">
    <property type="entry name" value="SULFOQUINOVOSYL TRANSFERASE SQD2"/>
    <property type="match status" value="1"/>
</dbReference>
<dbReference type="EMBL" id="BSPQ01000001">
    <property type="protein sequence ID" value="GLS89027.1"/>
    <property type="molecule type" value="Genomic_DNA"/>
</dbReference>
<dbReference type="InterPro" id="IPR050194">
    <property type="entry name" value="Glycosyltransferase_grp1"/>
</dbReference>